<keyword evidence="4 6" id="KW-0472">Membrane</keyword>
<evidence type="ECO:0000256" key="1">
    <source>
        <dbReference type="ARBA" id="ARBA00004141"/>
    </source>
</evidence>
<dbReference type="Proteomes" id="UP000481861">
    <property type="component" value="Unassembled WGS sequence"/>
</dbReference>
<reference evidence="8 9" key="1">
    <citation type="submission" date="2020-01" db="EMBL/GenBank/DDBJ databases">
        <authorList>
            <consortium name="DOE Joint Genome Institute"/>
            <person name="Haridas S."/>
            <person name="Albert R."/>
            <person name="Binder M."/>
            <person name="Bloem J."/>
            <person name="Labutti K."/>
            <person name="Salamov A."/>
            <person name="Andreopoulos B."/>
            <person name="Baker S.E."/>
            <person name="Barry K."/>
            <person name="Bills G."/>
            <person name="Bluhm B.H."/>
            <person name="Cannon C."/>
            <person name="Castanera R."/>
            <person name="Culley D.E."/>
            <person name="Daum C."/>
            <person name="Ezra D."/>
            <person name="Gonzalez J.B."/>
            <person name="Henrissat B."/>
            <person name="Kuo A."/>
            <person name="Liang C."/>
            <person name="Lipzen A."/>
            <person name="Lutzoni F."/>
            <person name="Magnuson J."/>
            <person name="Mondo S."/>
            <person name="Nolan M."/>
            <person name="Ohm R."/>
            <person name="Pangilinan J."/>
            <person name="Park H.-J.H."/>
            <person name="Ramirez L."/>
            <person name="Alfaro M."/>
            <person name="Sun H."/>
            <person name="Tritt A."/>
            <person name="Yoshinaga Y."/>
            <person name="Zwiers L.-H.L."/>
            <person name="Turgeon B.G."/>
            <person name="Goodwin S.B."/>
            <person name="Spatafora J.W."/>
            <person name="Crous P.W."/>
            <person name="Grigoriev I.V."/>
        </authorList>
    </citation>
    <scope>NUCLEOTIDE SEQUENCE [LARGE SCALE GENOMIC DNA]</scope>
    <source>
        <strain evidence="8 9">CBS 611.86</strain>
    </source>
</reference>
<feature type="transmembrane region" description="Helical" evidence="6">
    <location>
        <begin position="112"/>
        <end position="133"/>
    </location>
</feature>
<comment type="subcellular location">
    <subcellularLocation>
        <location evidence="1">Membrane</location>
        <topology evidence="1">Multi-pass membrane protein</topology>
    </subcellularLocation>
</comment>
<comment type="caution">
    <text evidence="8">The sequence shown here is derived from an EMBL/GenBank/DDBJ whole genome shotgun (WGS) entry which is preliminary data.</text>
</comment>
<evidence type="ECO:0000259" key="7">
    <source>
        <dbReference type="Pfam" id="PF20684"/>
    </source>
</evidence>
<evidence type="ECO:0000256" key="5">
    <source>
        <dbReference type="ARBA" id="ARBA00038359"/>
    </source>
</evidence>
<dbReference type="PANTHER" id="PTHR33048">
    <property type="entry name" value="PTH11-LIKE INTEGRAL MEMBRANE PROTEIN (AFU_ORTHOLOGUE AFUA_5G11245)"/>
    <property type="match status" value="1"/>
</dbReference>
<gene>
    <name evidence="8" type="ORF">BDV95DRAFT_578592</name>
</gene>
<sequence>MLKLDAAAAAKMPAEYLAIDIGHRLVIVAIVFLVLQTLFTSLFYISRYLQKTLNGWECWFLMPVAYVFSTAVCACSILDVTHGGLGRPVEAVLLDDPEVLVTRLKINKAVEYIDWIAITASKLVILSLYLRIFILRPYRIMSYMTGSVVILNWLAELLLSSTVCKPFSAQWNPAIMRAHCGDLSAMYTYITVPSILTDVVMLVLPLSVVWKLQVSVATKIGLVATFLIGSAGLIAAVLRFSTFLRKGVVSATAPSGAVINFSLVVVETGTYLIAACMPHLRPLKRRLFPEQSFTRLLDSVFQTFSVKTSSKSATFGKVEKEGVVRTTSIRVLTRQTTFPDASLQTTSTARLSDDAEDVFDDQRSPILPSKMGDSVV</sequence>
<proteinExistence type="inferred from homology"/>
<keyword evidence="3 6" id="KW-1133">Transmembrane helix</keyword>
<dbReference type="EMBL" id="JAADJZ010000017">
    <property type="protein sequence ID" value="KAF2869202.1"/>
    <property type="molecule type" value="Genomic_DNA"/>
</dbReference>
<feature type="transmembrane region" description="Helical" evidence="6">
    <location>
        <begin position="258"/>
        <end position="277"/>
    </location>
</feature>
<name>A0A7C8MBQ9_9PLEO</name>
<feature type="transmembrane region" description="Helical" evidence="6">
    <location>
        <begin position="58"/>
        <end position="80"/>
    </location>
</feature>
<keyword evidence="2 6" id="KW-0812">Transmembrane</keyword>
<feature type="transmembrane region" description="Helical" evidence="6">
    <location>
        <begin position="186"/>
        <end position="208"/>
    </location>
</feature>
<feature type="transmembrane region" description="Helical" evidence="6">
    <location>
        <begin position="25"/>
        <end position="46"/>
    </location>
</feature>
<dbReference type="GO" id="GO:0016020">
    <property type="term" value="C:membrane"/>
    <property type="evidence" value="ECO:0007669"/>
    <property type="project" value="UniProtKB-SubCell"/>
</dbReference>
<dbReference type="PANTHER" id="PTHR33048:SF156">
    <property type="entry name" value="INTEGRAL MEMBRANE PROTEIN"/>
    <property type="match status" value="1"/>
</dbReference>
<evidence type="ECO:0000256" key="6">
    <source>
        <dbReference type="SAM" id="Phobius"/>
    </source>
</evidence>
<keyword evidence="9" id="KW-1185">Reference proteome</keyword>
<comment type="similarity">
    <text evidence="5">Belongs to the SAT4 family.</text>
</comment>
<organism evidence="8 9">
    <name type="scientific">Massariosphaeria phaeospora</name>
    <dbReference type="NCBI Taxonomy" id="100035"/>
    <lineage>
        <taxon>Eukaryota</taxon>
        <taxon>Fungi</taxon>
        <taxon>Dikarya</taxon>
        <taxon>Ascomycota</taxon>
        <taxon>Pezizomycotina</taxon>
        <taxon>Dothideomycetes</taxon>
        <taxon>Pleosporomycetidae</taxon>
        <taxon>Pleosporales</taxon>
        <taxon>Pleosporales incertae sedis</taxon>
        <taxon>Massariosphaeria</taxon>
    </lineage>
</organism>
<evidence type="ECO:0000313" key="9">
    <source>
        <dbReference type="Proteomes" id="UP000481861"/>
    </source>
</evidence>
<dbReference type="Pfam" id="PF20684">
    <property type="entry name" value="Fung_rhodopsin"/>
    <property type="match status" value="1"/>
</dbReference>
<evidence type="ECO:0000256" key="3">
    <source>
        <dbReference type="ARBA" id="ARBA00022989"/>
    </source>
</evidence>
<evidence type="ECO:0000256" key="2">
    <source>
        <dbReference type="ARBA" id="ARBA00022692"/>
    </source>
</evidence>
<dbReference type="InterPro" id="IPR052337">
    <property type="entry name" value="SAT4-like"/>
</dbReference>
<feature type="transmembrane region" description="Helical" evidence="6">
    <location>
        <begin position="140"/>
        <end position="159"/>
    </location>
</feature>
<accession>A0A7C8MBQ9</accession>
<dbReference type="InterPro" id="IPR049326">
    <property type="entry name" value="Rhodopsin_dom_fungi"/>
</dbReference>
<evidence type="ECO:0000256" key="4">
    <source>
        <dbReference type="ARBA" id="ARBA00023136"/>
    </source>
</evidence>
<feature type="transmembrane region" description="Helical" evidence="6">
    <location>
        <begin position="220"/>
        <end position="238"/>
    </location>
</feature>
<dbReference type="AlphaFoldDB" id="A0A7C8MBQ9"/>
<protein>
    <recommendedName>
        <fullName evidence="7">Rhodopsin domain-containing protein</fullName>
    </recommendedName>
</protein>
<evidence type="ECO:0000313" key="8">
    <source>
        <dbReference type="EMBL" id="KAF2869202.1"/>
    </source>
</evidence>
<dbReference type="OrthoDB" id="5329176at2759"/>
<feature type="domain" description="Rhodopsin" evidence="7">
    <location>
        <begin position="45"/>
        <end position="285"/>
    </location>
</feature>